<dbReference type="AlphaFoldDB" id="A0A9D3TCP2"/>
<evidence type="ECO:0000256" key="1">
    <source>
        <dbReference type="SAM" id="MobiDB-lite"/>
    </source>
</evidence>
<comment type="caution">
    <text evidence="2">The sequence shown here is derived from an EMBL/GenBank/DDBJ whole genome shotgun (WGS) entry which is preliminary data.</text>
</comment>
<reference evidence="2" key="1">
    <citation type="submission" date="2021-01" db="EMBL/GenBank/DDBJ databases">
        <authorList>
            <person name="Zahm M."/>
            <person name="Roques C."/>
            <person name="Cabau C."/>
            <person name="Klopp C."/>
            <person name="Donnadieu C."/>
            <person name="Jouanno E."/>
            <person name="Lampietro C."/>
            <person name="Louis A."/>
            <person name="Herpin A."/>
            <person name="Echchiki A."/>
            <person name="Berthelot C."/>
            <person name="Parey E."/>
            <person name="Roest-Crollius H."/>
            <person name="Braasch I."/>
            <person name="Postlethwait J."/>
            <person name="Bobe J."/>
            <person name="Montfort J."/>
            <person name="Bouchez O."/>
            <person name="Begum T."/>
            <person name="Mejri S."/>
            <person name="Adams A."/>
            <person name="Chen W.-J."/>
            <person name="Guiguen Y."/>
        </authorList>
    </citation>
    <scope>NUCLEOTIDE SEQUENCE</scope>
    <source>
        <strain evidence="2">YG-15Mar2019-1</strain>
        <tissue evidence="2">Brain</tissue>
    </source>
</reference>
<dbReference type="EMBL" id="JAFDVH010000008">
    <property type="protein sequence ID" value="KAG7472770.1"/>
    <property type="molecule type" value="Genomic_DNA"/>
</dbReference>
<sequence>MPEESVLRVGCARESGESASVNSTAPEFTLSINCAKQDKEAAAERNMESQKRCPLATARFQRDGTAAASLL</sequence>
<evidence type="ECO:0000313" key="2">
    <source>
        <dbReference type="EMBL" id="KAG7472770.1"/>
    </source>
</evidence>
<gene>
    <name evidence="2" type="ORF">MATL_G00112630</name>
</gene>
<name>A0A9D3TCP2_MEGAT</name>
<protein>
    <submittedName>
        <fullName evidence="2">Uncharacterized protein</fullName>
    </submittedName>
</protein>
<evidence type="ECO:0000313" key="3">
    <source>
        <dbReference type="Proteomes" id="UP001046870"/>
    </source>
</evidence>
<accession>A0A9D3TCP2</accession>
<keyword evidence="3" id="KW-1185">Reference proteome</keyword>
<organism evidence="2 3">
    <name type="scientific">Megalops atlanticus</name>
    <name type="common">Tarpon</name>
    <name type="synonym">Clupea gigantea</name>
    <dbReference type="NCBI Taxonomy" id="7932"/>
    <lineage>
        <taxon>Eukaryota</taxon>
        <taxon>Metazoa</taxon>
        <taxon>Chordata</taxon>
        <taxon>Craniata</taxon>
        <taxon>Vertebrata</taxon>
        <taxon>Euteleostomi</taxon>
        <taxon>Actinopterygii</taxon>
        <taxon>Neopterygii</taxon>
        <taxon>Teleostei</taxon>
        <taxon>Elopiformes</taxon>
        <taxon>Megalopidae</taxon>
        <taxon>Megalops</taxon>
    </lineage>
</organism>
<proteinExistence type="predicted"/>
<feature type="region of interest" description="Disordered" evidence="1">
    <location>
        <begin position="1"/>
        <end position="24"/>
    </location>
</feature>
<dbReference type="Proteomes" id="UP001046870">
    <property type="component" value="Chromosome 8"/>
</dbReference>